<feature type="domain" description="Aminotransferase class V" evidence="11">
    <location>
        <begin position="4"/>
        <end position="364"/>
    </location>
</feature>
<proteinExistence type="inferred from homology"/>
<dbReference type="Proteomes" id="UP000262004">
    <property type="component" value="Chromosome"/>
</dbReference>
<dbReference type="GO" id="GO:0031071">
    <property type="term" value="F:cysteine desulfurase activity"/>
    <property type="evidence" value="ECO:0007669"/>
    <property type="project" value="UniProtKB-EC"/>
</dbReference>
<dbReference type="KEGG" id="htl:HPTL_1053"/>
<evidence type="ECO:0000256" key="5">
    <source>
        <dbReference type="ARBA" id="ARBA00022723"/>
    </source>
</evidence>
<dbReference type="Gene3D" id="1.10.260.50">
    <property type="match status" value="1"/>
</dbReference>
<dbReference type="InterPro" id="IPR000192">
    <property type="entry name" value="Aminotrans_V_dom"/>
</dbReference>
<evidence type="ECO:0000256" key="7">
    <source>
        <dbReference type="ARBA" id="ARBA00023004"/>
    </source>
</evidence>
<comment type="catalytic activity">
    <reaction evidence="9">
        <text>(sulfur carrier)-H + L-cysteine = (sulfur carrier)-SH + L-alanine</text>
        <dbReference type="Rhea" id="RHEA:43892"/>
        <dbReference type="Rhea" id="RHEA-COMP:14737"/>
        <dbReference type="Rhea" id="RHEA-COMP:14739"/>
        <dbReference type="ChEBI" id="CHEBI:29917"/>
        <dbReference type="ChEBI" id="CHEBI:35235"/>
        <dbReference type="ChEBI" id="CHEBI:57972"/>
        <dbReference type="ChEBI" id="CHEBI:64428"/>
        <dbReference type="EC" id="2.8.1.7"/>
    </reaction>
</comment>
<keyword evidence="4" id="KW-0808">Transferase</keyword>
<comment type="similarity">
    <text evidence="2">Belongs to the class-V pyridoxal-phosphate-dependent aminotransferase family. NifS/IscS subfamily.</text>
</comment>
<dbReference type="InterPro" id="IPR020578">
    <property type="entry name" value="Aminotrans_V_PyrdxlP_BS"/>
</dbReference>
<dbReference type="Gene3D" id="3.40.640.10">
    <property type="entry name" value="Type I PLP-dependent aspartate aminotransferase-like (Major domain)"/>
    <property type="match status" value="1"/>
</dbReference>
<evidence type="ECO:0000256" key="8">
    <source>
        <dbReference type="ARBA" id="ARBA00023014"/>
    </source>
</evidence>
<comment type="cofactor">
    <cofactor evidence="1 10">
        <name>pyridoxal 5'-phosphate</name>
        <dbReference type="ChEBI" id="CHEBI:597326"/>
    </cofactor>
</comment>
<evidence type="ECO:0000256" key="6">
    <source>
        <dbReference type="ARBA" id="ARBA00022898"/>
    </source>
</evidence>
<evidence type="ECO:0000259" key="11">
    <source>
        <dbReference type="Pfam" id="PF00266"/>
    </source>
</evidence>
<dbReference type="EC" id="2.8.1.7" evidence="3"/>
<dbReference type="InterPro" id="IPR016454">
    <property type="entry name" value="Cysteine_dSase"/>
</dbReference>
<dbReference type="OrthoDB" id="5296003at2"/>
<evidence type="ECO:0000256" key="2">
    <source>
        <dbReference type="ARBA" id="ARBA00006490"/>
    </source>
</evidence>
<sequence>MSVTYLDWNASAPLNPAAEAVIAEWFAEKRYGNASSRHRFGEAIRAAIEAARHRVAETLGVMPNQVVFTSGGSEANNAFLKGVAWARPEPGLIAVSAVEHPCVREPAKQLQRLGWCVATIPVDAEGRIDEKGWQSILAQRPALVSVMLANNESGVIQPVAELAQEARAAGAIVHCDAVQAWGKLPVDFAALGVDALTLSGHKIGAPIGVGVLVFDRRIEWAPLIAGGGQESGWRSGTENGLAIAALGAVAPVVVSAQRVWAAHARALQQQLETGLLARGATIFSAGAERLPNTTFFAFPGEVGESWVIELDREGFAVASGSACSSAHPGASHTLRAMGVAEAIARAAVRVSTGPTTQAEDIARLLAAIDRIRERHRQAVAAVAW</sequence>
<evidence type="ECO:0000256" key="10">
    <source>
        <dbReference type="RuleBase" id="RU004504"/>
    </source>
</evidence>
<dbReference type="PANTHER" id="PTHR11601">
    <property type="entry name" value="CYSTEINE DESULFURYLASE FAMILY MEMBER"/>
    <property type="match status" value="1"/>
</dbReference>
<dbReference type="SUPFAM" id="SSF53383">
    <property type="entry name" value="PLP-dependent transferases"/>
    <property type="match status" value="1"/>
</dbReference>
<dbReference type="InterPro" id="IPR015422">
    <property type="entry name" value="PyrdxlP-dep_Trfase_small"/>
</dbReference>
<dbReference type="AlphaFoldDB" id="A0A2Z6DXY4"/>
<dbReference type="Gene3D" id="3.90.1150.10">
    <property type="entry name" value="Aspartate Aminotransferase, domain 1"/>
    <property type="match status" value="1"/>
</dbReference>
<evidence type="ECO:0000313" key="12">
    <source>
        <dbReference type="EMBL" id="BBD77317.1"/>
    </source>
</evidence>
<dbReference type="Pfam" id="PF00266">
    <property type="entry name" value="Aminotran_5"/>
    <property type="match status" value="1"/>
</dbReference>
<dbReference type="EMBL" id="AP018558">
    <property type="protein sequence ID" value="BBD77317.1"/>
    <property type="molecule type" value="Genomic_DNA"/>
</dbReference>
<dbReference type="PANTHER" id="PTHR11601:SF34">
    <property type="entry name" value="CYSTEINE DESULFURASE"/>
    <property type="match status" value="1"/>
</dbReference>
<keyword evidence="7" id="KW-0408">Iron</keyword>
<reference evidence="12 13" key="1">
    <citation type="submission" date="2018-04" db="EMBL/GenBank/DDBJ databases">
        <title>Complete genome sequence of Hydrogenophilus thermoluteolus TH-1.</title>
        <authorList>
            <person name="Arai H."/>
        </authorList>
    </citation>
    <scope>NUCLEOTIDE SEQUENCE [LARGE SCALE GENOMIC DNA]</scope>
    <source>
        <strain evidence="12 13">TH-1</strain>
    </source>
</reference>
<dbReference type="PIRSF" id="PIRSF005572">
    <property type="entry name" value="NifS"/>
    <property type="match status" value="1"/>
</dbReference>
<dbReference type="InterPro" id="IPR015424">
    <property type="entry name" value="PyrdxlP-dep_Trfase"/>
</dbReference>
<keyword evidence="6" id="KW-0663">Pyridoxal phosphate</keyword>
<accession>A0A2Z6DXY4</accession>
<dbReference type="GO" id="GO:0046872">
    <property type="term" value="F:metal ion binding"/>
    <property type="evidence" value="ECO:0007669"/>
    <property type="project" value="UniProtKB-KW"/>
</dbReference>
<keyword evidence="8" id="KW-0411">Iron-sulfur</keyword>
<evidence type="ECO:0000256" key="1">
    <source>
        <dbReference type="ARBA" id="ARBA00001933"/>
    </source>
</evidence>
<protein>
    <recommendedName>
        <fullName evidence="3">cysteine desulfurase</fullName>
        <ecNumber evidence="3">2.8.1.7</ecNumber>
    </recommendedName>
</protein>
<keyword evidence="5" id="KW-0479">Metal-binding</keyword>
<gene>
    <name evidence="12" type="ORF">HPTL_1053</name>
</gene>
<evidence type="ECO:0000313" key="13">
    <source>
        <dbReference type="Proteomes" id="UP000262004"/>
    </source>
</evidence>
<evidence type="ECO:0000256" key="4">
    <source>
        <dbReference type="ARBA" id="ARBA00022679"/>
    </source>
</evidence>
<dbReference type="InterPro" id="IPR015421">
    <property type="entry name" value="PyrdxlP-dep_Trfase_major"/>
</dbReference>
<keyword evidence="13" id="KW-1185">Reference proteome</keyword>
<dbReference type="GO" id="GO:0051536">
    <property type="term" value="F:iron-sulfur cluster binding"/>
    <property type="evidence" value="ECO:0007669"/>
    <property type="project" value="UniProtKB-KW"/>
</dbReference>
<dbReference type="RefSeq" id="WP_119335061.1">
    <property type="nucleotide sequence ID" value="NZ_AP018558.1"/>
</dbReference>
<evidence type="ECO:0000256" key="3">
    <source>
        <dbReference type="ARBA" id="ARBA00012239"/>
    </source>
</evidence>
<name>A0A2Z6DXY4_HYDTE</name>
<organism evidence="12 13">
    <name type="scientific">Hydrogenophilus thermoluteolus</name>
    <name type="common">Pseudomonas hydrogenothermophila</name>
    <dbReference type="NCBI Taxonomy" id="297"/>
    <lineage>
        <taxon>Bacteria</taxon>
        <taxon>Pseudomonadati</taxon>
        <taxon>Pseudomonadota</taxon>
        <taxon>Hydrogenophilia</taxon>
        <taxon>Hydrogenophilales</taxon>
        <taxon>Hydrogenophilaceae</taxon>
        <taxon>Hydrogenophilus</taxon>
    </lineage>
</organism>
<evidence type="ECO:0000256" key="9">
    <source>
        <dbReference type="ARBA" id="ARBA00050776"/>
    </source>
</evidence>
<dbReference type="PROSITE" id="PS00595">
    <property type="entry name" value="AA_TRANSFER_CLASS_5"/>
    <property type="match status" value="1"/>
</dbReference>